<dbReference type="PANTHER" id="PTHR13061:SF29">
    <property type="entry name" value="GAMMA CARBONIC ANHYDRASE-LIKE 1, MITOCHONDRIAL-RELATED"/>
    <property type="match status" value="1"/>
</dbReference>
<dbReference type="RefSeq" id="WP_115151189.1">
    <property type="nucleotide sequence ID" value="NZ_UGPP01000001.1"/>
</dbReference>
<evidence type="ECO:0000313" key="1">
    <source>
        <dbReference type="EMBL" id="STY70634.1"/>
    </source>
</evidence>
<protein>
    <submittedName>
        <fullName evidence="1">Carnitine operon protein CaiE</fullName>
    </submittedName>
</protein>
<name>A0A378NQG1_9FIRM</name>
<accession>A0A378NQG1</accession>
<dbReference type="STRING" id="1122216.GCA_000423385_00168"/>
<organism evidence="1 2">
    <name type="scientific">Megamonas hypermegale</name>
    <dbReference type="NCBI Taxonomy" id="158847"/>
    <lineage>
        <taxon>Bacteria</taxon>
        <taxon>Bacillati</taxon>
        <taxon>Bacillota</taxon>
        <taxon>Negativicutes</taxon>
        <taxon>Selenomonadales</taxon>
        <taxon>Selenomonadaceae</taxon>
        <taxon>Megamonas</taxon>
    </lineage>
</organism>
<dbReference type="Gene3D" id="2.160.10.10">
    <property type="entry name" value="Hexapeptide repeat proteins"/>
    <property type="match status" value="1"/>
</dbReference>
<dbReference type="InterPro" id="IPR047324">
    <property type="entry name" value="LbH_gamma_CA-like"/>
</dbReference>
<evidence type="ECO:0000313" key="2">
    <source>
        <dbReference type="Proteomes" id="UP000255234"/>
    </source>
</evidence>
<dbReference type="PANTHER" id="PTHR13061">
    <property type="entry name" value="DYNACTIN SUBUNIT P25"/>
    <property type="match status" value="1"/>
</dbReference>
<gene>
    <name evidence="1" type="primary">yrdA</name>
    <name evidence="1" type="ORF">NCTC10571_00774</name>
</gene>
<dbReference type="SUPFAM" id="SSF51161">
    <property type="entry name" value="Trimeric LpxA-like enzymes"/>
    <property type="match status" value="1"/>
</dbReference>
<dbReference type="Pfam" id="PF00132">
    <property type="entry name" value="Hexapep"/>
    <property type="match status" value="2"/>
</dbReference>
<dbReference type="CDD" id="cd04645">
    <property type="entry name" value="LbH_gamma_CA_like"/>
    <property type="match status" value="1"/>
</dbReference>
<dbReference type="EMBL" id="UGPP01000001">
    <property type="protein sequence ID" value="STY70634.1"/>
    <property type="molecule type" value="Genomic_DNA"/>
</dbReference>
<dbReference type="InterPro" id="IPR050484">
    <property type="entry name" value="Transf_Hexapept/Carb_Anhydrase"/>
</dbReference>
<dbReference type="AlphaFoldDB" id="A0A378NQG1"/>
<proteinExistence type="predicted"/>
<dbReference type="InterPro" id="IPR011004">
    <property type="entry name" value="Trimer_LpxA-like_sf"/>
</dbReference>
<sequence length="167" mass="17981">MIQAYKSHTPKIAKTAYVHPSAVIIGDVTIGEYTNIWPGAVLRGDLQPIVVGDYTNIQDNVTVHVMSNSPTHIGSYVTIGHNAVIHCSKVGDNTLIGMGAILLGYAEIGHNSVIGAGSLVTEHKKLPNNSMLFGSPVKVVRALREDEIEALHESALHYKLLADGYKE</sequence>
<dbReference type="Proteomes" id="UP000255234">
    <property type="component" value="Unassembled WGS sequence"/>
</dbReference>
<dbReference type="InterPro" id="IPR001451">
    <property type="entry name" value="Hexapep"/>
</dbReference>
<reference evidence="1 2" key="1">
    <citation type="submission" date="2018-06" db="EMBL/GenBank/DDBJ databases">
        <authorList>
            <consortium name="Pathogen Informatics"/>
            <person name="Doyle S."/>
        </authorList>
    </citation>
    <scope>NUCLEOTIDE SEQUENCE [LARGE SCALE GENOMIC DNA]</scope>
    <source>
        <strain evidence="1 2">NCTC10571</strain>
    </source>
</reference>